<dbReference type="Proteomes" id="UP000829398">
    <property type="component" value="Chromosome 8"/>
</dbReference>
<dbReference type="EMBL" id="CM039177">
    <property type="protein sequence ID" value="KAH9695426.1"/>
    <property type="molecule type" value="Genomic_DNA"/>
</dbReference>
<gene>
    <name evidence="1" type="ORF">KPL71_022765</name>
</gene>
<evidence type="ECO:0000313" key="1">
    <source>
        <dbReference type="EMBL" id="KAH9695426.1"/>
    </source>
</evidence>
<protein>
    <submittedName>
        <fullName evidence="1">Protein IRX15-LIKE</fullName>
    </submittedName>
</protein>
<accession>A0ACB8IE92</accession>
<comment type="caution">
    <text evidence="1">The sequence shown here is derived from an EMBL/GenBank/DDBJ whole genome shotgun (WGS) entry which is preliminary data.</text>
</comment>
<organism evidence="1 2">
    <name type="scientific">Citrus sinensis</name>
    <name type="common">Sweet orange</name>
    <name type="synonym">Citrus aurantium var. sinensis</name>
    <dbReference type="NCBI Taxonomy" id="2711"/>
    <lineage>
        <taxon>Eukaryota</taxon>
        <taxon>Viridiplantae</taxon>
        <taxon>Streptophyta</taxon>
        <taxon>Embryophyta</taxon>
        <taxon>Tracheophyta</taxon>
        <taxon>Spermatophyta</taxon>
        <taxon>Magnoliopsida</taxon>
        <taxon>eudicotyledons</taxon>
        <taxon>Gunneridae</taxon>
        <taxon>Pentapetalae</taxon>
        <taxon>rosids</taxon>
        <taxon>malvids</taxon>
        <taxon>Sapindales</taxon>
        <taxon>Rutaceae</taxon>
        <taxon>Aurantioideae</taxon>
        <taxon>Citrus</taxon>
    </lineage>
</organism>
<proteinExistence type="predicted"/>
<keyword evidence="2" id="KW-1185">Reference proteome</keyword>
<sequence>MKNNINTKLILLRPSTIHKPTTTTTTITTHRFYLLFFLTFFTLAFTLTFFTTAINPASSVASTAKSLPSSSSSSSSSSIITAALLHYTLTSNSTMTSAELTAVADALSRCSPSCNFLVFGLTHETLLWKSLNFQGHTIFVDESEFLVQSFEKNHPGFEIYDVQYTTKVEEMNPTLHAVRKQFKDDCRPVQNLLFSDCKLAINDMPNHVYDMDWDVILVDGPSGYFPGAPGRMAPIFTASVLARSKKTGRKKTHVFVHDFNREVERVCSEEFLCEENLVEVVDKLAHFVVEPMAPIEGNEEQSFKFCKSSSPSSSLSSPSSSDDHSLIEDGHHDDDDDDA</sequence>
<evidence type="ECO:0000313" key="2">
    <source>
        <dbReference type="Proteomes" id="UP000829398"/>
    </source>
</evidence>
<name>A0ACB8IE92_CITSI</name>
<reference evidence="2" key="1">
    <citation type="journal article" date="2023" name="Hortic. Res.">
        <title>A chromosome-level phased genome enabling allele-level studies in sweet orange: a case study on citrus Huanglongbing tolerance.</title>
        <authorList>
            <person name="Wu B."/>
            <person name="Yu Q."/>
            <person name="Deng Z."/>
            <person name="Duan Y."/>
            <person name="Luo F."/>
            <person name="Gmitter F. Jr."/>
        </authorList>
    </citation>
    <scope>NUCLEOTIDE SEQUENCE [LARGE SCALE GENOMIC DNA]</scope>
    <source>
        <strain evidence="2">cv. Valencia</strain>
    </source>
</reference>